<organism evidence="2 3">
    <name type="scientific">Candidatus Nanosynbacter lyticus</name>
    <dbReference type="NCBI Taxonomy" id="2093824"/>
    <lineage>
        <taxon>Bacteria</taxon>
        <taxon>Candidatus Saccharimonadota</taxon>
        <taxon>Candidatus Saccharimonadia</taxon>
        <taxon>Candidatus Nanosynbacterales</taxon>
        <taxon>Candidatus Nanosynbacteraceae</taxon>
        <taxon>Candidatus Nanosynbacter</taxon>
    </lineage>
</organism>
<name>A0A6S4GU30_9BACT</name>
<protein>
    <submittedName>
        <fullName evidence="2">Uncharacterized protein</fullName>
    </submittedName>
</protein>
<dbReference type="AlphaFoldDB" id="A0A6S4GU30"/>
<proteinExistence type="predicted"/>
<dbReference type="KEGG" id="sox:TM7x_01070"/>
<reference evidence="2 3" key="1">
    <citation type="journal article" date="2015" name="Proc. Natl. Acad. Sci. U.S.A.">
        <title>Cultivation of a human-associated TM7 phylotype reveals a reduced genome and epibiotic parasitic lifestyle.</title>
        <authorList>
            <person name="He X."/>
            <person name="McLean J.S."/>
            <person name="Edlund A."/>
            <person name="Yooseph S."/>
            <person name="Hall A.P."/>
            <person name="Liu S.Y."/>
            <person name="Dorrestein P.C."/>
            <person name="Esquenazi E."/>
            <person name="Hunter R.C."/>
            <person name="Cheng G."/>
            <person name="Nelson K.E."/>
            <person name="Lux R."/>
            <person name="Shi W."/>
        </authorList>
    </citation>
    <scope>NUCLEOTIDE SEQUENCE [LARGE SCALE GENOMIC DNA]</scope>
    <source>
        <strain evidence="2 3">TM7x</strain>
    </source>
</reference>
<dbReference type="EMBL" id="CP007496">
    <property type="protein sequence ID" value="AJA06754.1"/>
    <property type="molecule type" value="Genomic_DNA"/>
</dbReference>
<feature type="region of interest" description="Disordered" evidence="1">
    <location>
        <begin position="1"/>
        <end position="41"/>
    </location>
</feature>
<sequence>MASKAAGVREPVEKNKVDTNEPVREPVETDKTGVGSPVLKIPEPTMELIRATEVNDSVGLPAVEPAEKPAETDKVGANPAYLVAAEPFKKPVEADKASTDSVNLPVAKSVENPVVEKSMETNEANTDILPEDFKVAIDSFKQLTEDNNNQFFAKDKYITGELDRLRGLIKYNPTAMNNPAISEMITSTSGRVRDLEASRAEAANKFKNNIESLLESLKSKIENDDERRRLVKLTEHVDQMGVDDRVLGKLTNSLLDKLIRIRNNIEQWQNDRWGEETYKKQITQMINEIIDSDLPSVNRRRQSILEAIEVIKAAEG</sequence>
<feature type="compositionally biased region" description="Basic and acidic residues" evidence="1">
    <location>
        <begin position="10"/>
        <end position="31"/>
    </location>
</feature>
<evidence type="ECO:0000313" key="3">
    <source>
        <dbReference type="Proteomes" id="UP000030902"/>
    </source>
</evidence>
<keyword evidence="3" id="KW-1185">Reference proteome</keyword>
<gene>
    <name evidence="2" type="ORF">TM7x_01070</name>
</gene>
<evidence type="ECO:0000313" key="2">
    <source>
        <dbReference type="EMBL" id="AJA06754.1"/>
    </source>
</evidence>
<evidence type="ECO:0000256" key="1">
    <source>
        <dbReference type="SAM" id="MobiDB-lite"/>
    </source>
</evidence>
<accession>A0A6S4GU30</accession>
<dbReference type="Proteomes" id="UP000030902">
    <property type="component" value="Chromosome"/>
</dbReference>